<dbReference type="PANTHER" id="PTHR47373">
    <property type="entry name" value="CYSTEINE PROTEINASE INHIBITOR 2"/>
    <property type="match status" value="1"/>
</dbReference>
<dbReference type="Proteomes" id="UP001515500">
    <property type="component" value="Chromosome 4"/>
</dbReference>
<comment type="similarity">
    <text evidence="1">Belongs to the cystatin family. Phytocystatin subfamily.</text>
</comment>
<dbReference type="GO" id="GO:0004869">
    <property type="term" value="F:cysteine-type endopeptidase inhibitor activity"/>
    <property type="evidence" value="ECO:0007669"/>
    <property type="project" value="UniProtKB-KW"/>
</dbReference>
<proteinExistence type="inferred from homology"/>
<reference evidence="6" key="1">
    <citation type="submission" date="2025-08" db="UniProtKB">
        <authorList>
            <consortium name="RefSeq"/>
        </authorList>
    </citation>
    <scope>IDENTIFICATION</scope>
</reference>
<dbReference type="Gene3D" id="3.10.450.10">
    <property type="match status" value="1"/>
</dbReference>
<keyword evidence="2" id="KW-0646">Protease inhibitor</keyword>
<accession>A0AB40B3B8</accession>
<dbReference type="GeneID" id="120258427"/>
<gene>
    <name evidence="6" type="primary">LOC120258427</name>
</gene>
<organism evidence="5 6">
    <name type="scientific">Dioscorea cayennensis subsp. rotundata</name>
    <name type="common">White Guinea yam</name>
    <name type="synonym">Dioscorea rotundata</name>
    <dbReference type="NCBI Taxonomy" id="55577"/>
    <lineage>
        <taxon>Eukaryota</taxon>
        <taxon>Viridiplantae</taxon>
        <taxon>Streptophyta</taxon>
        <taxon>Embryophyta</taxon>
        <taxon>Tracheophyta</taxon>
        <taxon>Spermatophyta</taxon>
        <taxon>Magnoliopsida</taxon>
        <taxon>Liliopsida</taxon>
        <taxon>Dioscoreales</taxon>
        <taxon>Dioscoreaceae</taxon>
        <taxon>Dioscorea</taxon>
    </lineage>
</organism>
<dbReference type="PROSITE" id="PS00287">
    <property type="entry name" value="CYSTATIN"/>
    <property type="match status" value="1"/>
</dbReference>
<evidence type="ECO:0000313" key="6">
    <source>
        <dbReference type="RefSeq" id="XP_039121772.1"/>
    </source>
</evidence>
<dbReference type="Pfam" id="PF16845">
    <property type="entry name" value="SQAPI"/>
    <property type="match status" value="1"/>
</dbReference>
<feature type="domain" description="Cystatin" evidence="4">
    <location>
        <begin position="49"/>
        <end position="151"/>
    </location>
</feature>
<dbReference type="RefSeq" id="XP_039121772.1">
    <property type="nucleotide sequence ID" value="XM_039265838.1"/>
</dbReference>
<dbReference type="SUPFAM" id="SSF54403">
    <property type="entry name" value="Cystatin/monellin"/>
    <property type="match status" value="1"/>
</dbReference>
<evidence type="ECO:0000256" key="3">
    <source>
        <dbReference type="ARBA" id="ARBA00022704"/>
    </source>
</evidence>
<sequence length="154" mass="17695">MYDPTPSMKNSEESLAPFTSEISSSTIYSQELEEEESLKLLLLEQVGSRRVGGRTEVRDVEKNMEVQELGNFAVKEFNRRRRTCHFDHDHEMLFSKVVHAQSQVVSGIKYYLTVVVEVQAGENEGEKVFEAVVVLKPWLHDYKQLLSFKPSQNA</sequence>
<dbReference type="InterPro" id="IPR018073">
    <property type="entry name" value="Prot_inh_cystat_CS"/>
</dbReference>
<protein>
    <submittedName>
        <fullName evidence="6">Cysteine proteinase inhibitor 4-like</fullName>
    </submittedName>
</protein>
<dbReference type="AlphaFoldDB" id="A0AB40B3B8"/>
<evidence type="ECO:0000256" key="1">
    <source>
        <dbReference type="ARBA" id="ARBA00007233"/>
    </source>
</evidence>
<evidence type="ECO:0000256" key="2">
    <source>
        <dbReference type="ARBA" id="ARBA00022690"/>
    </source>
</evidence>
<evidence type="ECO:0000259" key="4">
    <source>
        <dbReference type="SMART" id="SM00043"/>
    </source>
</evidence>
<keyword evidence="3" id="KW-0789">Thiol protease inhibitor</keyword>
<dbReference type="InterPro" id="IPR046350">
    <property type="entry name" value="Cystatin_sf"/>
</dbReference>
<dbReference type="SMART" id="SM00043">
    <property type="entry name" value="CY"/>
    <property type="match status" value="1"/>
</dbReference>
<dbReference type="CDD" id="cd00042">
    <property type="entry name" value="CY"/>
    <property type="match status" value="1"/>
</dbReference>
<dbReference type="InterPro" id="IPR000010">
    <property type="entry name" value="Cystatin_dom"/>
</dbReference>
<name>A0AB40B3B8_DIOCR</name>
<evidence type="ECO:0000313" key="5">
    <source>
        <dbReference type="Proteomes" id="UP001515500"/>
    </source>
</evidence>
<keyword evidence="5" id="KW-1185">Reference proteome</keyword>
<dbReference type="PANTHER" id="PTHR47373:SF1">
    <property type="entry name" value="CYSTEINE PROTEINASE INHIBITOR 2"/>
    <property type="match status" value="1"/>
</dbReference>